<evidence type="ECO:0000259" key="1">
    <source>
        <dbReference type="Pfam" id="PF16640"/>
    </source>
</evidence>
<dbReference type="EMBL" id="JAUSZI010000002">
    <property type="protein sequence ID" value="MDQ1031650.1"/>
    <property type="molecule type" value="Genomic_DNA"/>
</dbReference>
<dbReference type="RefSeq" id="WP_307527930.1">
    <property type="nucleotide sequence ID" value="NZ_JAUSZI010000002.1"/>
</dbReference>
<keyword evidence="3" id="KW-1185">Reference proteome</keyword>
<gene>
    <name evidence="2" type="ORF">QF035_009232</name>
</gene>
<reference evidence="2 3" key="1">
    <citation type="submission" date="2023-07" db="EMBL/GenBank/DDBJ databases">
        <title>Comparative genomics of wheat-associated soil bacteria to identify genetic determinants of phenazine resistance.</title>
        <authorList>
            <person name="Mouncey N."/>
        </authorList>
    </citation>
    <scope>NUCLEOTIDE SEQUENCE [LARGE SCALE GENOMIC DNA]</scope>
    <source>
        <strain evidence="2 3">V2I4</strain>
    </source>
</reference>
<proteinExistence type="predicted"/>
<sequence length="438" mass="44764">MPSITIDTSQLTFPLVSVSRDDSGAGAGNSPWDGLVDGAAVPPPEVALPAGTGYRLRLGDGTTAAVTFEVREDGTLDFAPEHDAFLDGRGEHHLTVRGVPVTIDARALDHPLTPELPGAGPLSSDRVHELLLLPSTTYRLLVEAGTSVGALAFSVAPDGQVQLALKAAEAGVAEATGSTLTIQGRTVTVDGRSLSHGLLPVGVPDAGMGSFLSPDTVHRLTMLPAAGYTFHTAPGLPADFSYTVRADGNVDYDPSCDTFLTGRGTRTLVVSGFPVALGAAEADSDLVGIAALDGLPHNPRELTAVLAPASGYQPRTAHGVCSGFRVTRDGTLVVAPPGTRSYSSAPKGSPATATAGFAALTVRIARAVPGGAPPRGRVTFTADGVPLGTVLLDELGLATLRTAAPPKGDQEIVVAYEGDDAHRPSMTTLHVRGGAHTP</sequence>
<evidence type="ECO:0000313" key="2">
    <source>
        <dbReference type="EMBL" id="MDQ1031650.1"/>
    </source>
</evidence>
<evidence type="ECO:0000313" key="3">
    <source>
        <dbReference type="Proteomes" id="UP001230328"/>
    </source>
</evidence>
<dbReference type="Pfam" id="PF16640">
    <property type="entry name" value="Big_3_5"/>
    <property type="match status" value="1"/>
</dbReference>
<dbReference type="InterPro" id="IPR013783">
    <property type="entry name" value="Ig-like_fold"/>
</dbReference>
<dbReference type="Proteomes" id="UP001230328">
    <property type="component" value="Unassembled WGS sequence"/>
</dbReference>
<dbReference type="Gene3D" id="2.60.40.10">
    <property type="entry name" value="Immunoglobulins"/>
    <property type="match status" value="1"/>
</dbReference>
<feature type="domain" description="Bacterial Ig-like" evidence="1">
    <location>
        <begin position="349"/>
        <end position="428"/>
    </location>
</feature>
<protein>
    <recommendedName>
        <fullName evidence="1">Bacterial Ig-like domain-containing protein</fullName>
    </recommendedName>
</protein>
<comment type="caution">
    <text evidence="2">The sequence shown here is derived from an EMBL/GenBank/DDBJ whole genome shotgun (WGS) entry which is preliminary data.</text>
</comment>
<accession>A0ABU0T775</accession>
<name>A0ABU0T775_9ACTN</name>
<organism evidence="2 3">
    <name type="scientific">Streptomyces umbrinus</name>
    <dbReference type="NCBI Taxonomy" id="67370"/>
    <lineage>
        <taxon>Bacteria</taxon>
        <taxon>Bacillati</taxon>
        <taxon>Actinomycetota</taxon>
        <taxon>Actinomycetes</taxon>
        <taxon>Kitasatosporales</taxon>
        <taxon>Streptomycetaceae</taxon>
        <taxon>Streptomyces</taxon>
        <taxon>Streptomyces phaeochromogenes group</taxon>
    </lineage>
</organism>
<dbReference type="InterPro" id="IPR032109">
    <property type="entry name" value="Big_3_5"/>
</dbReference>